<evidence type="ECO:0000256" key="4">
    <source>
        <dbReference type="ARBA" id="ARBA00022692"/>
    </source>
</evidence>
<dbReference type="InterPro" id="IPR000515">
    <property type="entry name" value="MetI-like"/>
</dbReference>
<feature type="transmembrane region" description="Helical" evidence="7">
    <location>
        <begin position="255"/>
        <end position="278"/>
    </location>
</feature>
<comment type="subcellular location">
    <subcellularLocation>
        <location evidence="1 7">Cell membrane</location>
        <topology evidence="1 7">Multi-pass membrane protein</topology>
    </subcellularLocation>
</comment>
<dbReference type="Gene3D" id="1.10.3720.10">
    <property type="entry name" value="MetI-like"/>
    <property type="match status" value="1"/>
</dbReference>
<dbReference type="EMBL" id="VLTJ01000030">
    <property type="protein sequence ID" value="TSH92139.1"/>
    <property type="molecule type" value="Genomic_DNA"/>
</dbReference>
<keyword evidence="5 7" id="KW-1133">Transmembrane helix</keyword>
<reference evidence="9 10" key="1">
    <citation type="submission" date="2019-07" db="EMBL/GenBank/DDBJ databases">
        <title>Qingshengfaniella alkalisoli gen. nov., sp. nov., isolated from saline soil.</title>
        <authorList>
            <person name="Xu L."/>
            <person name="Huang X.-X."/>
            <person name="Sun J.-Q."/>
        </authorList>
    </citation>
    <scope>NUCLEOTIDE SEQUENCE [LARGE SCALE GENOMIC DNA]</scope>
    <source>
        <strain evidence="9 10">DSM 27279</strain>
    </source>
</reference>
<sequence length="334" mass="36242">MRLIERLTHMLVVLLGVSMLMFFLVRVLPGDPVAAALGEGVDQAQVEKLRAQMRLDKPIPLQYLSYLGDLARGHFGPSLIESRDVGQIIRERLPATLELVLAGLFIAVVVGLPLGVISAIRRNTRIDHAARVISLSGVSFPEFWVALMLQLVFGAWLAMLPVTGRLSGPAPADITGLYLLDSLLTANGAAFWDSARHLLAPAFVLALGPMTNIARMVRSSMLDELAKPYPALSRAVGIHPFIVNMKYVLRNAFSSTLTVIGFLFPLMIGGAFVVENVFAWPGIARFGAAAIVANDYNAVVGITLVVCLFVVVINFIVEELYTVLDPRIRLGAES</sequence>
<gene>
    <name evidence="9" type="ORF">FOZ76_17355</name>
</gene>
<feature type="transmembrane region" description="Helical" evidence="7">
    <location>
        <begin position="99"/>
        <end position="120"/>
    </location>
</feature>
<evidence type="ECO:0000313" key="10">
    <source>
        <dbReference type="Proteomes" id="UP000318405"/>
    </source>
</evidence>
<comment type="caution">
    <text evidence="9">The sequence shown here is derived from an EMBL/GenBank/DDBJ whole genome shotgun (WGS) entry which is preliminary data.</text>
</comment>
<name>A0A556AGZ1_9BURK</name>
<evidence type="ECO:0000256" key="1">
    <source>
        <dbReference type="ARBA" id="ARBA00004651"/>
    </source>
</evidence>
<keyword evidence="4 7" id="KW-0812">Transmembrane</keyword>
<dbReference type="PANTHER" id="PTHR43163">
    <property type="entry name" value="DIPEPTIDE TRANSPORT SYSTEM PERMEASE PROTEIN DPPB-RELATED"/>
    <property type="match status" value="1"/>
</dbReference>
<dbReference type="AlphaFoldDB" id="A0A556AGZ1"/>
<feature type="transmembrane region" description="Helical" evidence="7">
    <location>
        <begin position="298"/>
        <end position="317"/>
    </location>
</feature>
<dbReference type="PROSITE" id="PS50928">
    <property type="entry name" value="ABC_TM1"/>
    <property type="match status" value="1"/>
</dbReference>
<keyword evidence="3" id="KW-1003">Cell membrane</keyword>
<dbReference type="CDD" id="cd06261">
    <property type="entry name" value="TM_PBP2"/>
    <property type="match status" value="1"/>
</dbReference>
<keyword evidence="10" id="KW-1185">Reference proteome</keyword>
<keyword evidence="2 7" id="KW-0813">Transport</keyword>
<accession>A0A556AGZ1</accession>
<dbReference type="Proteomes" id="UP000318405">
    <property type="component" value="Unassembled WGS sequence"/>
</dbReference>
<proteinExistence type="inferred from homology"/>
<dbReference type="InterPro" id="IPR045621">
    <property type="entry name" value="BPD_transp_1_N"/>
</dbReference>
<evidence type="ECO:0000256" key="3">
    <source>
        <dbReference type="ARBA" id="ARBA00022475"/>
    </source>
</evidence>
<organism evidence="9 10">
    <name type="scientific">Verticiella sediminum</name>
    <dbReference type="NCBI Taxonomy" id="1247510"/>
    <lineage>
        <taxon>Bacteria</taxon>
        <taxon>Pseudomonadati</taxon>
        <taxon>Pseudomonadota</taxon>
        <taxon>Betaproteobacteria</taxon>
        <taxon>Burkholderiales</taxon>
        <taxon>Alcaligenaceae</taxon>
        <taxon>Verticiella</taxon>
    </lineage>
</organism>
<dbReference type="Pfam" id="PF19300">
    <property type="entry name" value="BPD_transp_1_N"/>
    <property type="match status" value="1"/>
</dbReference>
<evidence type="ECO:0000256" key="6">
    <source>
        <dbReference type="ARBA" id="ARBA00023136"/>
    </source>
</evidence>
<comment type="similarity">
    <text evidence="7">Belongs to the binding-protein-dependent transport system permease family.</text>
</comment>
<dbReference type="OrthoDB" id="9803623at2"/>
<feature type="transmembrane region" description="Helical" evidence="7">
    <location>
        <begin position="132"/>
        <end position="159"/>
    </location>
</feature>
<feature type="transmembrane region" description="Helical" evidence="7">
    <location>
        <begin position="7"/>
        <end position="28"/>
    </location>
</feature>
<dbReference type="GO" id="GO:0055085">
    <property type="term" value="P:transmembrane transport"/>
    <property type="evidence" value="ECO:0007669"/>
    <property type="project" value="InterPro"/>
</dbReference>
<evidence type="ECO:0000313" key="9">
    <source>
        <dbReference type="EMBL" id="TSH92139.1"/>
    </source>
</evidence>
<dbReference type="GO" id="GO:0005886">
    <property type="term" value="C:plasma membrane"/>
    <property type="evidence" value="ECO:0007669"/>
    <property type="project" value="UniProtKB-SubCell"/>
</dbReference>
<evidence type="ECO:0000256" key="2">
    <source>
        <dbReference type="ARBA" id="ARBA00022448"/>
    </source>
</evidence>
<evidence type="ECO:0000259" key="8">
    <source>
        <dbReference type="PROSITE" id="PS50928"/>
    </source>
</evidence>
<dbReference type="PANTHER" id="PTHR43163:SF6">
    <property type="entry name" value="DIPEPTIDE TRANSPORT SYSTEM PERMEASE PROTEIN DPPB-RELATED"/>
    <property type="match status" value="1"/>
</dbReference>
<dbReference type="SUPFAM" id="SSF161098">
    <property type="entry name" value="MetI-like"/>
    <property type="match status" value="1"/>
</dbReference>
<keyword evidence="6 7" id="KW-0472">Membrane</keyword>
<dbReference type="Pfam" id="PF00528">
    <property type="entry name" value="BPD_transp_1"/>
    <property type="match status" value="1"/>
</dbReference>
<evidence type="ECO:0000256" key="5">
    <source>
        <dbReference type="ARBA" id="ARBA00022989"/>
    </source>
</evidence>
<feature type="domain" description="ABC transmembrane type-1" evidence="8">
    <location>
        <begin position="93"/>
        <end position="317"/>
    </location>
</feature>
<dbReference type="InterPro" id="IPR035906">
    <property type="entry name" value="MetI-like_sf"/>
</dbReference>
<protein>
    <submittedName>
        <fullName evidence="9">ABC transporter permease</fullName>
    </submittedName>
</protein>
<feature type="transmembrane region" description="Helical" evidence="7">
    <location>
        <begin position="198"/>
        <end position="217"/>
    </location>
</feature>
<evidence type="ECO:0000256" key="7">
    <source>
        <dbReference type="RuleBase" id="RU363032"/>
    </source>
</evidence>
<dbReference type="RefSeq" id="WP_143949552.1">
    <property type="nucleotide sequence ID" value="NZ_BAABMB010000007.1"/>
</dbReference>